<comment type="caution">
    <text evidence="2">The sequence shown here is derived from an EMBL/GenBank/DDBJ whole genome shotgun (WGS) entry which is preliminary data.</text>
</comment>
<sequence length="535" mass="59582">MGIHRDEISAFNKIFIIYFCLLFSACNRHSQALSPSPYSSSEVQVGDLVEDSQDLEWDAGFNPFYKNYANFCENPREQTTSEILGTVVDENIWLRSMSYYSYLWYDEIKDVDPSSINNAPEYFALMKTFQLTPAGDPKDRFHFSMDTEEWERLSASGISVGYGMTIKVINARPPRKIIVAYTEPNSPATSDEANLKRGAEILAIDGIDLIDASSAEEVATLNNGLSPKSLGEKHEFLVKDLGALVPRRIVLQAREVKSTPVQNVKVIETNSGDVGYILFNDHISTSERQLIDAINLLNQRKVSDLVLDLRYNGGGFLDIANELAYMIAGNFSVGQVFDQLQFNDKHEIFNPLTGDLLTPTMFRSTAKGFSVEADVALPSLNLSRLFVLTGSGTCSASEAIINGLNGINFEVIQIGNSTCGKPYGFYPMDNCGTTYFTIQFRSVNAKGFGDYSDGFTPKSDLQVAHQNTLPGCKVADDLSSFLGDRNEERLSAALWYREYGSCPEILLAHEQLKMRRNPDGYLLKPKWLKTMTALP</sequence>
<dbReference type="PROSITE" id="PS50106">
    <property type="entry name" value="PDZ"/>
    <property type="match status" value="1"/>
</dbReference>
<dbReference type="InterPro" id="IPR029045">
    <property type="entry name" value="ClpP/crotonase-like_dom_sf"/>
</dbReference>
<dbReference type="GO" id="GO:0006508">
    <property type="term" value="P:proteolysis"/>
    <property type="evidence" value="ECO:0007669"/>
    <property type="project" value="InterPro"/>
</dbReference>
<accession>A0A520S5P9</accession>
<dbReference type="PANTHER" id="PTHR32060">
    <property type="entry name" value="TAIL-SPECIFIC PROTEASE"/>
    <property type="match status" value="1"/>
</dbReference>
<dbReference type="GO" id="GO:0004175">
    <property type="term" value="F:endopeptidase activity"/>
    <property type="evidence" value="ECO:0007669"/>
    <property type="project" value="TreeGrafter"/>
</dbReference>
<dbReference type="PANTHER" id="PTHR32060:SF30">
    <property type="entry name" value="CARBOXY-TERMINAL PROCESSING PROTEASE CTPA"/>
    <property type="match status" value="1"/>
</dbReference>
<protein>
    <submittedName>
        <fullName evidence="2">Peptidase</fullName>
    </submittedName>
</protein>
<name>A0A520S5P9_9GAMM</name>
<evidence type="ECO:0000313" key="3">
    <source>
        <dbReference type="Proteomes" id="UP000316199"/>
    </source>
</evidence>
<dbReference type="Gene3D" id="3.90.226.10">
    <property type="entry name" value="2-enoyl-CoA Hydratase, Chain A, domain 1"/>
    <property type="match status" value="1"/>
</dbReference>
<evidence type="ECO:0000259" key="1">
    <source>
        <dbReference type="PROSITE" id="PS50106"/>
    </source>
</evidence>
<dbReference type="GO" id="GO:0008236">
    <property type="term" value="F:serine-type peptidase activity"/>
    <property type="evidence" value="ECO:0007669"/>
    <property type="project" value="InterPro"/>
</dbReference>
<dbReference type="PROSITE" id="PS51257">
    <property type="entry name" value="PROKAR_LIPOPROTEIN"/>
    <property type="match status" value="1"/>
</dbReference>
<dbReference type="AlphaFoldDB" id="A0A520S5P9"/>
<dbReference type="GO" id="GO:0030288">
    <property type="term" value="C:outer membrane-bounded periplasmic space"/>
    <property type="evidence" value="ECO:0007669"/>
    <property type="project" value="TreeGrafter"/>
</dbReference>
<dbReference type="EMBL" id="SHAG01000001">
    <property type="protein sequence ID" value="RZO77815.1"/>
    <property type="molecule type" value="Genomic_DNA"/>
</dbReference>
<dbReference type="Gene3D" id="3.30.750.170">
    <property type="match status" value="1"/>
</dbReference>
<dbReference type="Proteomes" id="UP000316199">
    <property type="component" value="Unassembled WGS sequence"/>
</dbReference>
<dbReference type="GO" id="GO:0007165">
    <property type="term" value="P:signal transduction"/>
    <property type="evidence" value="ECO:0007669"/>
    <property type="project" value="TreeGrafter"/>
</dbReference>
<dbReference type="InterPro" id="IPR005151">
    <property type="entry name" value="Tail-specific_protease"/>
</dbReference>
<dbReference type="InterPro" id="IPR036034">
    <property type="entry name" value="PDZ_sf"/>
</dbReference>
<feature type="domain" description="PDZ" evidence="1">
    <location>
        <begin position="154"/>
        <end position="223"/>
    </location>
</feature>
<dbReference type="SUPFAM" id="SSF52096">
    <property type="entry name" value="ClpP/crotonase"/>
    <property type="match status" value="1"/>
</dbReference>
<dbReference type="SUPFAM" id="SSF50156">
    <property type="entry name" value="PDZ domain-like"/>
    <property type="match status" value="1"/>
</dbReference>
<evidence type="ECO:0000313" key="2">
    <source>
        <dbReference type="EMBL" id="RZO77815.1"/>
    </source>
</evidence>
<dbReference type="InterPro" id="IPR001478">
    <property type="entry name" value="PDZ"/>
</dbReference>
<organism evidence="2 3">
    <name type="scientific">OM182 bacterium</name>
    <dbReference type="NCBI Taxonomy" id="2510334"/>
    <lineage>
        <taxon>Bacteria</taxon>
        <taxon>Pseudomonadati</taxon>
        <taxon>Pseudomonadota</taxon>
        <taxon>Gammaproteobacteria</taxon>
        <taxon>OMG group</taxon>
        <taxon>OM182 clade</taxon>
    </lineage>
</organism>
<gene>
    <name evidence="2" type="ORF">EVA68_00900</name>
</gene>
<proteinExistence type="predicted"/>
<dbReference type="CDD" id="cd07561">
    <property type="entry name" value="Peptidase_S41_CPP_like"/>
    <property type="match status" value="1"/>
</dbReference>
<reference evidence="2 3" key="1">
    <citation type="submission" date="2019-02" db="EMBL/GenBank/DDBJ databases">
        <title>Prokaryotic population dynamics and viral predation in marine succession experiment using metagenomics: the confinement effect.</title>
        <authorList>
            <person name="Haro-Moreno J.M."/>
            <person name="Rodriguez-Valera F."/>
            <person name="Lopez-Perez M."/>
        </authorList>
    </citation>
    <scope>NUCLEOTIDE SEQUENCE [LARGE SCALE GENOMIC DNA]</scope>
    <source>
        <strain evidence="2">MED-G157</strain>
    </source>
</reference>
<dbReference type="Gene3D" id="2.30.42.10">
    <property type="match status" value="1"/>
</dbReference>
<dbReference type="Pfam" id="PF03572">
    <property type="entry name" value="Peptidase_S41"/>
    <property type="match status" value="1"/>
</dbReference>